<comment type="caution">
    <text evidence="1">The sequence shown here is derived from an EMBL/GenBank/DDBJ whole genome shotgun (WGS) entry which is preliminary data.</text>
</comment>
<accession>A0A1G2CY44</accession>
<organism evidence="1 2">
    <name type="scientific">Candidatus Lloydbacteria bacterium RIFCSPHIGHO2_01_FULL_49_22</name>
    <dbReference type="NCBI Taxonomy" id="1798658"/>
    <lineage>
        <taxon>Bacteria</taxon>
        <taxon>Candidatus Lloydiibacteriota</taxon>
    </lineage>
</organism>
<sequence length="282" mass="32120">MSEIAEKVNPSTDGQMKDLTSVLVTAMPDHEKFPREQIEYWMKNKRLLAAKVRAVLEGAPRGLGQTTQEVLQSWERFYREILKIKVDFSDIDTPPRFSEFKAIIPVISSISAEEIVGLLTKNFNHEFSLRDFQCNLDELSHLRPEGHYAVLHRGTRMPDLDMQITRQRATEGVVARYTCVHPPVDASSFMNPREYILFAAFNVWMTSGRHSSPWFDYDIAGTNFIGERALPGTAFPQMDAFDRPLAACCHSSNNHECHIEHPCGFENSYGRLVKVLSSLRIA</sequence>
<evidence type="ECO:0000313" key="2">
    <source>
        <dbReference type="Proteomes" id="UP000177122"/>
    </source>
</evidence>
<gene>
    <name evidence="1" type="ORF">A2845_00695</name>
</gene>
<reference evidence="1 2" key="1">
    <citation type="journal article" date="2016" name="Nat. Commun.">
        <title>Thousands of microbial genomes shed light on interconnected biogeochemical processes in an aquifer system.</title>
        <authorList>
            <person name="Anantharaman K."/>
            <person name="Brown C.T."/>
            <person name="Hug L.A."/>
            <person name="Sharon I."/>
            <person name="Castelle C.J."/>
            <person name="Probst A.J."/>
            <person name="Thomas B.C."/>
            <person name="Singh A."/>
            <person name="Wilkins M.J."/>
            <person name="Karaoz U."/>
            <person name="Brodie E.L."/>
            <person name="Williams K.H."/>
            <person name="Hubbard S.S."/>
            <person name="Banfield J.F."/>
        </authorList>
    </citation>
    <scope>NUCLEOTIDE SEQUENCE [LARGE SCALE GENOMIC DNA]</scope>
</reference>
<protein>
    <submittedName>
        <fullName evidence="1">Uncharacterized protein</fullName>
    </submittedName>
</protein>
<proteinExistence type="predicted"/>
<dbReference type="AlphaFoldDB" id="A0A1G2CY44"/>
<dbReference type="Proteomes" id="UP000177122">
    <property type="component" value="Unassembled WGS sequence"/>
</dbReference>
<evidence type="ECO:0000313" key="1">
    <source>
        <dbReference type="EMBL" id="OGZ06305.1"/>
    </source>
</evidence>
<dbReference type="EMBL" id="MHLI01000004">
    <property type="protein sequence ID" value="OGZ06305.1"/>
    <property type="molecule type" value="Genomic_DNA"/>
</dbReference>
<name>A0A1G2CY44_9BACT</name>